<protein>
    <submittedName>
        <fullName evidence="2">Uncharacterized protein</fullName>
    </submittedName>
</protein>
<evidence type="ECO:0000256" key="1">
    <source>
        <dbReference type="SAM" id="MobiDB-lite"/>
    </source>
</evidence>
<evidence type="ECO:0000313" key="2">
    <source>
        <dbReference type="EMBL" id="KAK7047716.1"/>
    </source>
</evidence>
<feature type="compositionally biased region" description="Low complexity" evidence="1">
    <location>
        <begin position="218"/>
        <end position="238"/>
    </location>
</feature>
<proteinExistence type="predicted"/>
<organism evidence="2 3">
    <name type="scientific">Paramarasmius palmivorus</name>
    <dbReference type="NCBI Taxonomy" id="297713"/>
    <lineage>
        <taxon>Eukaryota</taxon>
        <taxon>Fungi</taxon>
        <taxon>Dikarya</taxon>
        <taxon>Basidiomycota</taxon>
        <taxon>Agaricomycotina</taxon>
        <taxon>Agaricomycetes</taxon>
        <taxon>Agaricomycetidae</taxon>
        <taxon>Agaricales</taxon>
        <taxon>Marasmiineae</taxon>
        <taxon>Marasmiaceae</taxon>
        <taxon>Paramarasmius</taxon>
    </lineage>
</organism>
<gene>
    <name evidence="2" type="ORF">VNI00_006487</name>
</gene>
<feature type="region of interest" description="Disordered" evidence="1">
    <location>
        <begin position="211"/>
        <end position="269"/>
    </location>
</feature>
<reference evidence="2 3" key="1">
    <citation type="submission" date="2024-01" db="EMBL/GenBank/DDBJ databases">
        <title>A draft genome for a cacao thread blight-causing isolate of Paramarasmius palmivorus.</title>
        <authorList>
            <person name="Baruah I.K."/>
            <person name="Bukari Y."/>
            <person name="Amoako-Attah I."/>
            <person name="Meinhardt L.W."/>
            <person name="Bailey B.A."/>
            <person name="Cohen S.P."/>
        </authorList>
    </citation>
    <scope>NUCLEOTIDE SEQUENCE [LARGE SCALE GENOMIC DNA]</scope>
    <source>
        <strain evidence="2 3">GH-12</strain>
    </source>
</reference>
<name>A0AAW0D8Y0_9AGAR</name>
<dbReference type="Proteomes" id="UP001383192">
    <property type="component" value="Unassembled WGS sequence"/>
</dbReference>
<dbReference type="AlphaFoldDB" id="A0AAW0D8Y0"/>
<keyword evidence="3" id="KW-1185">Reference proteome</keyword>
<accession>A0AAW0D8Y0</accession>
<dbReference type="EMBL" id="JAYKXP010000019">
    <property type="protein sequence ID" value="KAK7047716.1"/>
    <property type="molecule type" value="Genomic_DNA"/>
</dbReference>
<sequence length="269" mass="28699">MVLARPLELESRAAKSLTCTKSSAPCVCNNSVGIRSTSKLNCPSTTFAFKDPASPSDGTIKEFKTKPARVSTQCDHIVELQYIASKFTPAICTELNKNGQKNMTSFVKFINDQPRLVNVVSTVNNAKGVKFKSPPGKFRKTSKKAAFGAASYLGLIRSDAQAIANDIDKKMNDFLRGSGVAGFKDFEKDYTKKLDDAVTACKKEAPSLDDLNTKAAKKSAAAAKKAQKKTAAASTPATKPKPKTKVIPPVAGKKRPASGGKASPAKKRP</sequence>
<comment type="caution">
    <text evidence="2">The sequence shown here is derived from an EMBL/GenBank/DDBJ whole genome shotgun (WGS) entry which is preliminary data.</text>
</comment>
<evidence type="ECO:0000313" key="3">
    <source>
        <dbReference type="Proteomes" id="UP001383192"/>
    </source>
</evidence>